<sequence>MVFSLNLKVLKTAVKTRLKYLGIYGLDGVTNQHIEEIELLIGVDNSNLKTTRKPRFFGGPQSRVTSDDDRVVDIEVCPKCQKLKLVYDCPSESCQKKQSATQLSRACTRCIARCINCGCCLDNCDYEELLSFELVCLDCWRQALGCQEREPIMTFMSKTTDVQNQTKSTALIAYRCGVANIKVYLFVVELKKNVPVLVDIRAKIKLRHC</sequence>
<evidence type="ECO:0000313" key="2">
    <source>
        <dbReference type="Proteomes" id="UP001291623"/>
    </source>
</evidence>
<keyword evidence="2" id="KW-1185">Reference proteome</keyword>
<dbReference type="EMBL" id="JAVYJV010000018">
    <property type="protein sequence ID" value="KAK4347729.1"/>
    <property type="molecule type" value="Genomic_DNA"/>
</dbReference>
<accession>A0AAE1R8W2</accession>
<comment type="caution">
    <text evidence="1">The sequence shown here is derived from an EMBL/GenBank/DDBJ whole genome shotgun (WGS) entry which is preliminary data.</text>
</comment>
<evidence type="ECO:0000313" key="1">
    <source>
        <dbReference type="EMBL" id="KAK4347729.1"/>
    </source>
</evidence>
<protein>
    <submittedName>
        <fullName evidence="1">Uncharacterized protein</fullName>
    </submittedName>
</protein>
<name>A0AAE1R8W2_9SOLA</name>
<organism evidence="1 2">
    <name type="scientific">Anisodus tanguticus</name>
    <dbReference type="NCBI Taxonomy" id="243964"/>
    <lineage>
        <taxon>Eukaryota</taxon>
        <taxon>Viridiplantae</taxon>
        <taxon>Streptophyta</taxon>
        <taxon>Embryophyta</taxon>
        <taxon>Tracheophyta</taxon>
        <taxon>Spermatophyta</taxon>
        <taxon>Magnoliopsida</taxon>
        <taxon>eudicotyledons</taxon>
        <taxon>Gunneridae</taxon>
        <taxon>Pentapetalae</taxon>
        <taxon>asterids</taxon>
        <taxon>lamiids</taxon>
        <taxon>Solanales</taxon>
        <taxon>Solanaceae</taxon>
        <taxon>Solanoideae</taxon>
        <taxon>Hyoscyameae</taxon>
        <taxon>Anisodus</taxon>
    </lineage>
</organism>
<gene>
    <name evidence="1" type="ORF">RND71_034068</name>
</gene>
<dbReference type="Proteomes" id="UP001291623">
    <property type="component" value="Unassembled WGS sequence"/>
</dbReference>
<proteinExistence type="predicted"/>
<dbReference type="AlphaFoldDB" id="A0AAE1R8W2"/>
<reference evidence="1" key="1">
    <citation type="submission" date="2023-12" db="EMBL/GenBank/DDBJ databases">
        <title>Genome assembly of Anisodus tanguticus.</title>
        <authorList>
            <person name="Wang Y.-J."/>
        </authorList>
    </citation>
    <scope>NUCLEOTIDE SEQUENCE</scope>
    <source>
        <strain evidence="1">KB-2021</strain>
        <tissue evidence="1">Leaf</tissue>
    </source>
</reference>